<dbReference type="EMBL" id="CM001466">
    <property type="protein sequence ID" value="EHY88748.1"/>
    <property type="molecule type" value="Genomic_DNA"/>
</dbReference>
<name>H8GCB4_9PSEU</name>
<dbReference type="Proteomes" id="UP000004705">
    <property type="component" value="Chromosome"/>
</dbReference>
<evidence type="ECO:0000313" key="2">
    <source>
        <dbReference type="EMBL" id="EHY88748.1"/>
    </source>
</evidence>
<dbReference type="InterPro" id="IPR000836">
    <property type="entry name" value="PRTase_dom"/>
</dbReference>
<dbReference type="RefSeq" id="WP_005440746.1">
    <property type="nucleotide sequence ID" value="NZ_CM001466.1"/>
</dbReference>
<dbReference type="SUPFAM" id="SSF53271">
    <property type="entry name" value="PRTase-like"/>
    <property type="match status" value="1"/>
</dbReference>
<dbReference type="HOGENOM" id="CLU_2202723_0_0_11"/>
<evidence type="ECO:0000313" key="3">
    <source>
        <dbReference type="Proteomes" id="UP000004705"/>
    </source>
</evidence>
<keyword evidence="3" id="KW-1185">Reference proteome</keyword>
<protein>
    <recommendedName>
        <fullName evidence="4">Amidophosphoribosyltransferase</fullName>
    </recommendedName>
</protein>
<accession>H8GCB4</accession>
<dbReference type="InterPro" id="IPR051910">
    <property type="entry name" value="ComF/GntX_DNA_util-trans"/>
</dbReference>
<comment type="similarity">
    <text evidence="1">Belongs to the ComF/GntX family.</text>
</comment>
<reference evidence="2 3" key="1">
    <citation type="journal article" date="2012" name="Stand. Genomic Sci.">
        <title>Genome sequence of the soil bacterium Saccharomonospora azurea type strain (NA-128(T)).</title>
        <authorList>
            <person name="Klenk H.P."/>
            <person name="Held B."/>
            <person name="Lucas S."/>
            <person name="Lapidus A."/>
            <person name="Copeland A."/>
            <person name="Hammon N."/>
            <person name="Pitluck S."/>
            <person name="Goodwin L.A."/>
            <person name="Han C."/>
            <person name="Tapia R."/>
            <person name="Brambilla E.M."/>
            <person name="Potter G."/>
            <person name="Land M."/>
            <person name="Ivanova N."/>
            <person name="Rohde M."/>
            <person name="Goker M."/>
            <person name="Detter J.C."/>
            <person name="Kyrpides N.C."/>
            <person name="Woyke T."/>
        </authorList>
    </citation>
    <scope>NUCLEOTIDE SEQUENCE [LARGE SCALE GENOMIC DNA]</scope>
    <source>
        <strain evidence="2 3">NA-128</strain>
    </source>
</reference>
<dbReference type="PANTHER" id="PTHR47505:SF1">
    <property type="entry name" value="DNA UTILIZATION PROTEIN YHGH"/>
    <property type="match status" value="1"/>
</dbReference>
<feature type="non-terminal residue" evidence="2">
    <location>
        <position position="1"/>
    </location>
</feature>
<dbReference type="CDD" id="cd06223">
    <property type="entry name" value="PRTases_typeI"/>
    <property type="match status" value="1"/>
</dbReference>
<sequence>PALRLSPRARDAVGLDRAARVANLRGRVHVDPRGVPDPGTPVVLLDDVVTTGATLDACARVLTAHGLDVTAALTLTAASRTFGGARVKPRNLSPTRVVGELKTGGRR</sequence>
<evidence type="ECO:0000256" key="1">
    <source>
        <dbReference type="ARBA" id="ARBA00008007"/>
    </source>
</evidence>
<organism evidence="2 3">
    <name type="scientific">Saccharomonospora azurea NA-128</name>
    <dbReference type="NCBI Taxonomy" id="882081"/>
    <lineage>
        <taxon>Bacteria</taxon>
        <taxon>Bacillati</taxon>
        <taxon>Actinomycetota</taxon>
        <taxon>Actinomycetes</taxon>
        <taxon>Pseudonocardiales</taxon>
        <taxon>Pseudonocardiaceae</taxon>
        <taxon>Saccharomonospora</taxon>
    </lineage>
</organism>
<evidence type="ECO:0008006" key="4">
    <source>
        <dbReference type="Google" id="ProtNLM"/>
    </source>
</evidence>
<dbReference type="InterPro" id="IPR029057">
    <property type="entry name" value="PRTase-like"/>
</dbReference>
<dbReference type="AlphaFoldDB" id="H8GCB4"/>
<gene>
    <name evidence="2" type="ORF">SacazDRAFT_01830</name>
</gene>
<proteinExistence type="inferred from homology"/>
<dbReference type="PANTHER" id="PTHR47505">
    <property type="entry name" value="DNA UTILIZATION PROTEIN YHGH"/>
    <property type="match status" value="1"/>
</dbReference>
<dbReference type="Gene3D" id="3.40.50.2020">
    <property type="match status" value="1"/>
</dbReference>